<sequence length="299" mass="30882">MARRFVTLDVFTAEKFAGNPLAVVLDAEGLDTAAMQAIAKEFALSETVFVLPPDDPGHRARLRIFTPARELPFAGHPTVGTAVLLGRLDGGIGLREIVVEEGVGPVRCTVTPRDADRGTARFDLPRLPEPVAAARDPGTIAAALGLAAGEIGFGNFVAEDWSAGVAFTLVPLASRDAVARATPDMRHWAAAFGTQGHPAAFVFSRETAVPGHAFHARMFAPSLGIAEDPATGAAVAAFAGAVARHGGLGDGTHTLVIEQGFEMGRPSLITLSLVLRGGALVSAAIGGDAVVMSEGRLLV</sequence>
<accession>A0A327JX84</accession>
<evidence type="ECO:0000256" key="2">
    <source>
        <dbReference type="PIRSR" id="PIRSR016184-1"/>
    </source>
</evidence>
<organism evidence="3 4">
    <name type="scientific">Rhodoplanes elegans</name>
    <dbReference type="NCBI Taxonomy" id="29408"/>
    <lineage>
        <taxon>Bacteria</taxon>
        <taxon>Pseudomonadati</taxon>
        <taxon>Pseudomonadota</taxon>
        <taxon>Alphaproteobacteria</taxon>
        <taxon>Hyphomicrobiales</taxon>
        <taxon>Nitrobacteraceae</taxon>
        <taxon>Rhodoplanes</taxon>
    </lineage>
</organism>
<dbReference type="OrthoDB" id="9788221at2"/>
<comment type="caution">
    <text evidence="3">The sequence shown here is derived from an EMBL/GenBank/DDBJ whole genome shotgun (WGS) entry which is preliminary data.</text>
</comment>
<dbReference type="Gene3D" id="3.10.310.10">
    <property type="entry name" value="Diaminopimelate Epimerase, Chain A, domain 1"/>
    <property type="match status" value="2"/>
</dbReference>
<dbReference type="SUPFAM" id="SSF54506">
    <property type="entry name" value="Diaminopimelate epimerase-like"/>
    <property type="match status" value="1"/>
</dbReference>
<comment type="similarity">
    <text evidence="1">Belongs to the PhzF family.</text>
</comment>
<feature type="active site" evidence="2">
    <location>
        <position position="46"/>
    </location>
</feature>
<dbReference type="PANTHER" id="PTHR13774:SF32">
    <property type="entry name" value="ANTISENSE-ENHANCING SEQUENCE 1"/>
    <property type="match status" value="1"/>
</dbReference>
<gene>
    <name evidence="3" type="ORF">CH338_26475</name>
</gene>
<evidence type="ECO:0000256" key="1">
    <source>
        <dbReference type="ARBA" id="ARBA00008270"/>
    </source>
</evidence>
<dbReference type="PANTHER" id="PTHR13774">
    <property type="entry name" value="PHENAZINE BIOSYNTHESIS PROTEIN"/>
    <property type="match status" value="1"/>
</dbReference>
<reference evidence="3 4" key="1">
    <citation type="submission" date="2017-07" db="EMBL/GenBank/DDBJ databases">
        <title>Draft Genome Sequences of Select Purple Nonsulfur Bacteria.</title>
        <authorList>
            <person name="Lasarre B."/>
            <person name="Mckinlay J.B."/>
        </authorList>
    </citation>
    <scope>NUCLEOTIDE SEQUENCE [LARGE SCALE GENOMIC DNA]</scope>
    <source>
        <strain evidence="3 4">DSM 11907</strain>
    </source>
</reference>
<dbReference type="GO" id="GO:0016853">
    <property type="term" value="F:isomerase activity"/>
    <property type="evidence" value="ECO:0007669"/>
    <property type="project" value="TreeGrafter"/>
</dbReference>
<dbReference type="AlphaFoldDB" id="A0A327JX84"/>
<proteinExistence type="inferred from homology"/>
<name>A0A327JX84_9BRAD</name>
<dbReference type="PIRSF" id="PIRSF016184">
    <property type="entry name" value="PhzC_PhzF"/>
    <property type="match status" value="1"/>
</dbReference>
<protein>
    <submittedName>
        <fullName evidence="3">Phenazine biosynthesis protein PhzF</fullName>
    </submittedName>
</protein>
<dbReference type="Pfam" id="PF02567">
    <property type="entry name" value="PhzC-PhzF"/>
    <property type="match status" value="1"/>
</dbReference>
<dbReference type="GO" id="GO:0005737">
    <property type="term" value="C:cytoplasm"/>
    <property type="evidence" value="ECO:0007669"/>
    <property type="project" value="TreeGrafter"/>
</dbReference>
<dbReference type="InterPro" id="IPR003719">
    <property type="entry name" value="Phenazine_PhzF-like"/>
</dbReference>
<dbReference type="Proteomes" id="UP000248863">
    <property type="component" value="Unassembled WGS sequence"/>
</dbReference>
<evidence type="ECO:0000313" key="4">
    <source>
        <dbReference type="Proteomes" id="UP000248863"/>
    </source>
</evidence>
<keyword evidence="4" id="KW-1185">Reference proteome</keyword>
<evidence type="ECO:0000313" key="3">
    <source>
        <dbReference type="EMBL" id="RAI31089.1"/>
    </source>
</evidence>
<dbReference type="EMBL" id="NPEU01000535">
    <property type="protein sequence ID" value="RAI31089.1"/>
    <property type="molecule type" value="Genomic_DNA"/>
</dbReference>
<dbReference type="NCBIfam" id="TIGR00654">
    <property type="entry name" value="PhzF_family"/>
    <property type="match status" value="1"/>
</dbReference>
<dbReference type="RefSeq" id="WP_111360023.1">
    <property type="nucleotide sequence ID" value="NZ_NHSK01000092.1"/>
</dbReference>